<organism evidence="5 6">
    <name type="scientific">Meleagris gallopavo</name>
    <name type="common">Wild turkey</name>
    <dbReference type="NCBI Taxonomy" id="9103"/>
    <lineage>
        <taxon>Eukaryota</taxon>
        <taxon>Metazoa</taxon>
        <taxon>Chordata</taxon>
        <taxon>Craniata</taxon>
        <taxon>Vertebrata</taxon>
        <taxon>Euteleostomi</taxon>
        <taxon>Archelosauria</taxon>
        <taxon>Archosauria</taxon>
        <taxon>Dinosauria</taxon>
        <taxon>Saurischia</taxon>
        <taxon>Theropoda</taxon>
        <taxon>Coelurosauria</taxon>
        <taxon>Aves</taxon>
        <taxon>Neognathae</taxon>
        <taxon>Galloanserae</taxon>
        <taxon>Galliformes</taxon>
        <taxon>Phasianidae</taxon>
        <taxon>Meleagridinae</taxon>
        <taxon>Meleagris</taxon>
    </lineage>
</organism>
<evidence type="ECO:0000256" key="1">
    <source>
        <dbReference type="SAM" id="Coils"/>
    </source>
</evidence>
<dbReference type="Pfam" id="PF14644">
    <property type="entry name" value="DUF4456"/>
    <property type="match status" value="1"/>
</dbReference>
<accession>G3UTK3</accession>
<protein>
    <submittedName>
        <fullName evidence="5">Coiled-coil domain containing 180</fullName>
    </submittedName>
</protein>
<feature type="domain" description="DUF4455" evidence="3">
    <location>
        <begin position="160"/>
        <end position="626"/>
    </location>
</feature>
<evidence type="ECO:0000259" key="4">
    <source>
        <dbReference type="Pfam" id="PF14644"/>
    </source>
</evidence>
<dbReference type="InParanoid" id="G3UTK3"/>
<keyword evidence="1" id="KW-0175">Coiled coil</keyword>
<dbReference type="GeneTree" id="ENSGT00940000153246"/>
<feature type="compositionally biased region" description="Polar residues" evidence="2">
    <location>
        <begin position="644"/>
        <end position="656"/>
    </location>
</feature>
<dbReference type="InterPro" id="IPR027914">
    <property type="entry name" value="DUF4456"/>
</dbReference>
<dbReference type="PANTHER" id="PTHR21444:SF14">
    <property type="entry name" value="COILED-COIL DOMAIN-CONTAINING PROTEIN 180"/>
    <property type="match status" value="1"/>
</dbReference>
<name>G3UTK3_MELGA</name>
<feature type="compositionally biased region" description="Acidic residues" evidence="2">
    <location>
        <begin position="672"/>
        <end position="692"/>
    </location>
</feature>
<dbReference type="PANTHER" id="PTHR21444">
    <property type="entry name" value="COILED-COIL DOMAIN-CONTAINING PROTEIN 180"/>
    <property type="match status" value="1"/>
</dbReference>
<dbReference type="Pfam" id="PF14643">
    <property type="entry name" value="DUF4455"/>
    <property type="match status" value="1"/>
</dbReference>
<evidence type="ECO:0000313" key="5">
    <source>
        <dbReference type="Ensembl" id="ENSMGAP00000019051.2"/>
    </source>
</evidence>
<dbReference type="Ensembl" id="ENSMGAT00000018425.2">
    <property type="protein sequence ID" value="ENSMGAP00000019051.2"/>
    <property type="gene ID" value="ENSMGAG00000006338.3"/>
</dbReference>
<dbReference type="Bgee" id="ENSMGAG00000006338">
    <property type="expression patterns" value="Expressed in brain and 2 other cell types or tissues"/>
</dbReference>
<evidence type="ECO:0000313" key="6">
    <source>
        <dbReference type="Proteomes" id="UP000001645"/>
    </source>
</evidence>
<keyword evidence="6" id="KW-1185">Reference proteome</keyword>
<proteinExistence type="predicted"/>
<dbReference type="Proteomes" id="UP000001645">
    <property type="component" value="Chromosome 19"/>
</dbReference>
<feature type="coiled-coil region" evidence="1">
    <location>
        <begin position="854"/>
        <end position="899"/>
    </location>
</feature>
<feature type="compositionally biased region" description="Basic residues" evidence="2">
    <location>
        <begin position="1229"/>
        <end position="1244"/>
    </location>
</feature>
<dbReference type="HOGENOM" id="CLU_003321_0_0_1"/>
<sequence>MGGSVPRCHGNEAGCWPRPLALLWQRATRRAVPGGRGDAGMNGSCGGARPGGAVRVVPNDEIYRQLFEDEARWARSLGTARSGRLCVQEEPGSTAAVGLWLCNGKKGTAGAKPLQGREATASQVSWKSEDVIAAEEVRALPDLVEVAEESRHDLLELMSERRRSRHDAALTSMHHELACVSREIEPFVLEPGKLLLTKLMESDSKMEVLLTEMELNATPEGFSIEDLEELWTTIQQESLTRKEWIREWDETLKKVEQSRADKITDVLRKYAAKLEEISFFLSADVHRLINDEAMMINRALLANQRAIAKLFFNLMKSEMKRELSLQWKWRDKVKDWKLVQKNCIIQSFREFMAKEEIQKPQTVETEKGNMMNGQILLNEQRLELLQHLIDLLPPKSTQAEIDEWYNSLMDLNRSIDAHNMQCTMKIRAQYESVQQKCLAEAELCKNNLLNLKVCTQKEAEEVEASDLLLLTEKLRCRFEEELEHLVRGFEELAKHNEQNCRDLYSYCQEANVLWDFHRLKLSQQEGELQKKLNECKWKQDKSTQMMETKLDIILDKMRTASSEKNLKKSLENARSCLDGIRAGYEASNKVLVEKVMSYPEAVLQELISYSESLSQYFNVKEIFKQNLEGKTDSTFPGRGEVSDAENQGQQTESVVQENEEKQKAESCQQQNEETDIPENEEVFAQESEEGEEREEKSIFQGSDEAGDIEQRMSFSQDTSNSSRVEISELTVETFSTSSGNTYTVLGAEEAGKPDVLETFLTKYDGKGSLPMCLEHALIKETVFVELKKRIRLSFFEHLEKWFAESLSNSWATVDAKKEELSSELQQHLLSCELRRENIETNIYNVRAAELLLHEKHLECHCDEVEEALKKERAEFLRFCDQQNDSIQNLDSRIRDVESAFLRAPVAERLASSSSSVCPELLHYLDVIRVSLRSYRNYLEENLGKLRDSNVDFLKGCRLFVEGGNFSPEEVQSFSKRLQKESKRIDSFERLIVADMEKMESRCLEQATEIINQAETRLQCLFTNRVFMEKIRQLLTNLRVQIKSEVANSNLQAEALKSCLEKLHAFAHPAADKEALTSEELYDFIKVVLKELKARSRYLDCLLVDTTGPYDNEHFAPPAAEVTLQGPIAAAIRAEHKLMMMGLDPDRFPLLNPSRMGKSAIDDLAVSVIKNLLEIQPSRRKSSGRNQDSRVSLEPATLTTQRKNSHLNVSDEGPRSSADYKHATWSTKKPATKKKSSRGSMQKHTKSVLSDKRFQIFGEMPPESNTFKGIVMKILWMGNNSLLCLAEEFYHKEKHQITMPEDLPETFEHCAEVIRQTLLSYQSQIDDYYNSCLKEFWDQLKSFEEELPYVSQLAVDGLLKEHEQKLSYATSNIQHSFNQQLEDWKSVKAAHENELCPSLGHPDNLLQLEALCQRESKEQKDHVDAIHLHTRMLQDCAAECTQNFILALAAFTEKLLLELDESITIDDIQAPKTETLKEKTSMLIDRKQAGLPLQTHRAEQLAERGRRTWPGIPMTKLMGDSDCITVRETASVTTAKTTLGHIAAVEARDAVYKKYICKLEEQLAQIKEENSSQLVTIRRWENWWKQSIQKIKQLYT</sequence>
<dbReference type="OrthoDB" id="431588at2759"/>
<feature type="compositionally biased region" description="Basic and acidic residues" evidence="2">
    <location>
        <begin position="1211"/>
        <end position="1221"/>
    </location>
</feature>
<reference evidence="5" key="2">
    <citation type="submission" date="2025-08" db="UniProtKB">
        <authorList>
            <consortium name="Ensembl"/>
        </authorList>
    </citation>
    <scope>IDENTIFICATION</scope>
</reference>
<feature type="region of interest" description="Disordered" evidence="2">
    <location>
        <begin position="629"/>
        <end position="707"/>
    </location>
</feature>
<feature type="domain" description="DUF4456" evidence="4">
    <location>
        <begin position="1284"/>
        <end position="1483"/>
    </location>
</feature>
<reference evidence="5 6" key="1">
    <citation type="journal article" date="2010" name="PLoS Biol.">
        <title>Multi-platform next-generation sequencing of the domestic turkey (Meleagris gallopavo): genome assembly and analysis.</title>
        <authorList>
            <person name="Dalloul R.A."/>
            <person name="Long J.A."/>
            <person name="Zimin A.V."/>
            <person name="Aslam L."/>
            <person name="Beal K."/>
            <person name="Blomberg L.A."/>
            <person name="Bouffard P."/>
            <person name="Burt D.W."/>
            <person name="Crasta O."/>
            <person name="Crooijmans R.P."/>
            <person name="Cooper K."/>
            <person name="Coulombe R.A."/>
            <person name="De S."/>
            <person name="Delany M.E."/>
            <person name="Dodgson J.B."/>
            <person name="Dong J.J."/>
            <person name="Evans C."/>
            <person name="Frederickson K.M."/>
            <person name="Flicek P."/>
            <person name="Florea L."/>
            <person name="Folkerts O."/>
            <person name="Groenen M.A."/>
            <person name="Harkins T.T."/>
            <person name="Herrero J."/>
            <person name="Hoffmann S."/>
            <person name="Megens H.J."/>
            <person name="Jiang A."/>
            <person name="de Jong P."/>
            <person name="Kaiser P."/>
            <person name="Kim H."/>
            <person name="Kim K.W."/>
            <person name="Kim S."/>
            <person name="Langenberger D."/>
            <person name="Lee M.K."/>
            <person name="Lee T."/>
            <person name="Mane S."/>
            <person name="Marcais G."/>
            <person name="Marz M."/>
            <person name="McElroy A.P."/>
            <person name="Modise T."/>
            <person name="Nefedov M."/>
            <person name="Notredame C."/>
            <person name="Paton I.R."/>
            <person name="Payne W.S."/>
            <person name="Pertea G."/>
            <person name="Prickett D."/>
            <person name="Puiu D."/>
            <person name="Qioa D."/>
            <person name="Raineri E."/>
            <person name="Ruffier M."/>
            <person name="Salzberg S.L."/>
            <person name="Schatz M.C."/>
            <person name="Scheuring C."/>
            <person name="Schmidt C.J."/>
            <person name="Schroeder S."/>
            <person name="Searle S.M."/>
            <person name="Smith E.J."/>
            <person name="Smith J."/>
            <person name="Sonstegard T.S."/>
            <person name="Stadler P.F."/>
            <person name="Tafer H."/>
            <person name="Tu Z.J."/>
            <person name="Van Tassell C.P."/>
            <person name="Vilella A.J."/>
            <person name="Williams K.P."/>
            <person name="Yorke J.A."/>
            <person name="Zhang L."/>
            <person name="Zhang H.B."/>
            <person name="Zhang X."/>
            <person name="Zhang Y."/>
            <person name="Reed K.M."/>
        </authorList>
    </citation>
    <scope>NUCLEOTIDE SEQUENCE [LARGE SCALE GENOMIC DNA]</scope>
</reference>
<evidence type="ECO:0000259" key="3">
    <source>
        <dbReference type="Pfam" id="PF14643"/>
    </source>
</evidence>
<evidence type="ECO:0000256" key="2">
    <source>
        <dbReference type="SAM" id="MobiDB-lite"/>
    </source>
</evidence>
<feature type="region of interest" description="Disordered" evidence="2">
    <location>
        <begin position="1177"/>
        <end position="1244"/>
    </location>
</feature>
<gene>
    <name evidence="5" type="primary">CCDC180</name>
</gene>
<feature type="compositionally biased region" description="Polar residues" evidence="2">
    <location>
        <begin position="1196"/>
        <end position="1207"/>
    </location>
</feature>
<dbReference type="InterPro" id="IPR028089">
    <property type="entry name" value="DUF4455"/>
</dbReference>
<reference evidence="5" key="3">
    <citation type="submission" date="2025-09" db="UniProtKB">
        <authorList>
            <consortium name="Ensembl"/>
        </authorList>
    </citation>
    <scope>IDENTIFICATION</scope>
</reference>